<evidence type="ECO:0000313" key="2">
    <source>
        <dbReference type="Proteomes" id="UP000230052"/>
    </source>
</evidence>
<organism evidence="1 2">
    <name type="scientific">Candidatus Aquitaenariimonas noxiae</name>
    <dbReference type="NCBI Taxonomy" id="1974741"/>
    <lineage>
        <taxon>Bacteria</taxon>
        <taxon>Pseudomonadati</taxon>
        <taxon>Candidatus Omnitrophota</taxon>
        <taxon>Candidatus Aquitaenariimonas</taxon>
    </lineage>
</organism>
<dbReference type="EMBL" id="PEWV01000060">
    <property type="protein sequence ID" value="PIU41370.1"/>
    <property type="molecule type" value="Genomic_DNA"/>
</dbReference>
<evidence type="ECO:0008006" key="3">
    <source>
        <dbReference type="Google" id="ProtNLM"/>
    </source>
</evidence>
<dbReference type="AlphaFoldDB" id="A0A2J0KY88"/>
<dbReference type="Proteomes" id="UP000230052">
    <property type="component" value="Unassembled WGS sequence"/>
</dbReference>
<accession>A0A2J0KY88</accession>
<dbReference type="InterPro" id="IPR025737">
    <property type="entry name" value="FApF"/>
</dbReference>
<gene>
    <name evidence="1" type="ORF">COS99_05780</name>
</gene>
<sequence>MRKVFLWVIFINLIFFDPVLVSADAGQEEWNPSSAGPITAWTAPLCGKGKFVVQPFLLYNRTRGAFNSDGHYDPLPKGDKKYQFQEQLFAQYGITDRLELDAQTVYQENYVKQDSSSAHADGFGDSYLFMRYCALEEKGWFPHITGLFQLRMPTGKYENADPDKLGADLMGDGSWDQGLGINLAKKLKPFILYADATYSISQQVYVDGIKTRYADYLNYDFGVEYFLPKGFNLMFEVNGFLQGDRREDGARTPGSDVNYLTIAPGIGWSNDKIQTLITYQRILTGTNTDANDSIVATFVYTF</sequence>
<reference evidence="1 2" key="1">
    <citation type="submission" date="2017-09" db="EMBL/GenBank/DDBJ databases">
        <title>Depth-based differentiation of microbial function through sediment-hosted aquifers and enrichment of novel symbionts in the deep terrestrial subsurface.</title>
        <authorList>
            <person name="Probst A.J."/>
            <person name="Ladd B."/>
            <person name="Jarett J.K."/>
            <person name="Geller-Mcgrath D.E."/>
            <person name="Sieber C.M."/>
            <person name="Emerson J.B."/>
            <person name="Anantharaman K."/>
            <person name="Thomas B.C."/>
            <person name="Malmstrom R."/>
            <person name="Stieglmeier M."/>
            <person name="Klingl A."/>
            <person name="Woyke T."/>
            <person name="Ryan C.M."/>
            <person name="Banfield J.F."/>
        </authorList>
    </citation>
    <scope>NUCLEOTIDE SEQUENCE [LARGE SCALE GENOMIC DNA]</scope>
    <source>
        <strain evidence="1">CG07_land_8_20_14_0_80_42_15</strain>
    </source>
</reference>
<evidence type="ECO:0000313" key="1">
    <source>
        <dbReference type="EMBL" id="PIU41370.1"/>
    </source>
</evidence>
<proteinExistence type="predicted"/>
<dbReference type="Pfam" id="PF13557">
    <property type="entry name" value="Phenol_MetA_deg"/>
    <property type="match status" value="1"/>
</dbReference>
<name>A0A2J0KY88_9BACT</name>
<comment type="caution">
    <text evidence="1">The sequence shown here is derived from an EMBL/GenBank/DDBJ whole genome shotgun (WGS) entry which is preliminary data.</text>
</comment>
<protein>
    <recommendedName>
        <fullName evidence="3">Transporter</fullName>
    </recommendedName>
</protein>